<dbReference type="Proteomes" id="UP000799324">
    <property type="component" value="Unassembled WGS sequence"/>
</dbReference>
<dbReference type="EMBL" id="MU004381">
    <property type="protein sequence ID" value="KAF2653411.1"/>
    <property type="molecule type" value="Genomic_DNA"/>
</dbReference>
<proteinExistence type="predicted"/>
<gene>
    <name evidence="3" type="ORF">K491DRAFT_769436</name>
</gene>
<dbReference type="Pfam" id="PF04676">
    <property type="entry name" value="CwfJ_C_2"/>
    <property type="match status" value="1"/>
</dbReference>
<accession>A0A6A6T2P3</accession>
<dbReference type="InterPro" id="IPR006767">
    <property type="entry name" value="Cwf19-like_C_dom-2"/>
</dbReference>
<dbReference type="GO" id="GO:0071014">
    <property type="term" value="C:post-mRNA release spliceosomal complex"/>
    <property type="evidence" value="ECO:0007669"/>
    <property type="project" value="TreeGrafter"/>
</dbReference>
<dbReference type="Pfam" id="PF04677">
    <property type="entry name" value="CwfJ_C_1"/>
    <property type="match status" value="1"/>
</dbReference>
<dbReference type="GO" id="GO:0061632">
    <property type="term" value="F:RNA lariat debranching enzyme activator activity"/>
    <property type="evidence" value="ECO:0007669"/>
    <property type="project" value="TreeGrafter"/>
</dbReference>
<dbReference type="InterPro" id="IPR040194">
    <property type="entry name" value="Cwf19-like"/>
</dbReference>
<dbReference type="PANTHER" id="PTHR12072:SF4">
    <property type="entry name" value="CWF19-LIKE PROTEIN 1"/>
    <property type="match status" value="1"/>
</dbReference>
<dbReference type="AlphaFoldDB" id="A0A6A6T2P3"/>
<keyword evidence="4" id="KW-1185">Reference proteome</keyword>
<dbReference type="CDD" id="cd07380">
    <property type="entry name" value="MPP_CWF19_N"/>
    <property type="match status" value="1"/>
</dbReference>
<feature type="domain" description="Cwf19-like C-terminal" evidence="2">
    <location>
        <begin position="307"/>
        <end position="427"/>
    </location>
</feature>
<organism evidence="3 4">
    <name type="scientific">Lophiostoma macrostomum CBS 122681</name>
    <dbReference type="NCBI Taxonomy" id="1314788"/>
    <lineage>
        <taxon>Eukaryota</taxon>
        <taxon>Fungi</taxon>
        <taxon>Dikarya</taxon>
        <taxon>Ascomycota</taxon>
        <taxon>Pezizomycotina</taxon>
        <taxon>Dothideomycetes</taxon>
        <taxon>Pleosporomycetidae</taxon>
        <taxon>Pleosporales</taxon>
        <taxon>Lophiostomataceae</taxon>
        <taxon>Lophiostoma</taxon>
    </lineage>
</organism>
<dbReference type="GO" id="GO:0000398">
    <property type="term" value="P:mRNA splicing, via spliceosome"/>
    <property type="evidence" value="ECO:0007669"/>
    <property type="project" value="TreeGrafter"/>
</dbReference>
<protein>
    <recommendedName>
        <fullName evidence="5">CwfJ domain-containing protein</fullName>
    </recommendedName>
</protein>
<feature type="domain" description="Cwf19-like protein C-terminal" evidence="1">
    <location>
        <begin position="459"/>
        <end position="538"/>
    </location>
</feature>
<dbReference type="PANTHER" id="PTHR12072">
    <property type="entry name" value="CWF19, CELL CYCLE CONTROL PROTEIN"/>
    <property type="match status" value="1"/>
</dbReference>
<evidence type="ECO:0000313" key="4">
    <source>
        <dbReference type="Proteomes" id="UP000799324"/>
    </source>
</evidence>
<evidence type="ECO:0000313" key="3">
    <source>
        <dbReference type="EMBL" id="KAF2653411.1"/>
    </source>
</evidence>
<name>A0A6A6T2P3_9PLEO</name>
<reference evidence="3" key="1">
    <citation type="journal article" date="2020" name="Stud. Mycol.">
        <title>101 Dothideomycetes genomes: a test case for predicting lifestyles and emergence of pathogens.</title>
        <authorList>
            <person name="Haridas S."/>
            <person name="Albert R."/>
            <person name="Binder M."/>
            <person name="Bloem J."/>
            <person name="Labutti K."/>
            <person name="Salamov A."/>
            <person name="Andreopoulos B."/>
            <person name="Baker S."/>
            <person name="Barry K."/>
            <person name="Bills G."/>
            <person name="Bluhm B."/>
            <person name="Cannon C."/>
            <person name="Castanera R."/>
            <person name="Culley D."/>
            <person name="Daum C."/>
            <person name="Ezra D."/>
            <person name="Gonzalez J."/>
            <person name="Henrissat B."/>
            <person name="Kuo A."/>
            <person name="Liang C."/>
            <person name="Lipzen A."/>
            <person name="Lutzoni F."/>
            <person name="Magnuson J."/>
            <person name="Mondo S."/>
            <person name="Nolan M."/>
            <person name="Ohm R."/>
            <person name="Pangilinan J."/>
            <person name="Park H.-J."/>
            <person name="Ramirez L."/>
            <person name="Alfaro M."/>
            <person name="Sun H."/>
            <person name="Tritt A."/>
            <person name="Yoshinaga Y."/>
            <person name="Zwiers L.-H."/>
            <person name="Turgeon B."/>
            <person name="Goodwin S."/>
            <person name="Spatafora J."/>
            <person name="Crous P."/>
            <person name="Grigoriev I."/>
        </authorList>
    </citation>
    <scope>NUCLEOTIDE SEQUENCE</scope>
    <source>
        <strain evidence="3">CBS 122681</strain>
    </source>
</reference>
<dbReference type="InterPro" id="IPR006768">
    <property type="entry name" value="Cwf19-like_C_dom-1"/>
</dbReference>
<sequence>MTSKTSLVIIAGDVNGNIQALFDKLAAYNRKKPVAFAIVAGELFAPPSARSDSSHQNALEELLEGKIHPPVPCYFALARHSFPVSVQAKLSSDNGELCENLFFLGKRAIFATSEGVRLCALGGTLDSTLEQETSKHQYTPTYSTTDVTFLQRNPKPCDILITTEWPTGVTTKTEYPPDEQAPPAQSCIADLCAALKPRYHVSIAGDASWEREAFEYEPNDTGTQASRFTRFVSLGSFSGEKKGALKAYMIPSDATMTRPKGCTEFPLALTTRKRSLPEGMETSYLEYEETSRPYKKSRKGRHKGPLVRDDCFFCLGTDDFEKHYVVGLTDDSVLVTPKGALPTAITFPQLGFRPHFLIVPTAHAHSLASEGTTDTTYQEMLSFRSSLNSMLLAKTDQLYGSVTWELSRSSIAHTHWQYLAIHADKIQRGDVEAGFQALARREHYPAFENEDVGRGTSETSDYFRVMIWNPNEPVEQYKSLVVRFAADAKFDPWFGRRVMASLLKLDRRVDWSKCLLPMEEELKDVVAVKEAFEPFDFT</sequence>
<evidence type="ECO:0008006" key="5">
    <source>
        <dbReference type="Google" id="ProtNLM"/>
    </source>
</evidence>
<dbReference type="OrthoDB" id="444325at2759"/>
<evidence type="ECO:0000259" key="1">
    <source>
        <dbReference type="Pfam" id="PF04676"/>
    </source>
</evidence>
<evidence type="ECO:0000259" key="2">
    <source>
        <dbReference type="Pfam" id="PF04677"/>
    </source>
</evidence>